<proteinExistence type="predicted"/>
<feature type="compositionally biased region" description="Polar residues" evidence="1">
    <location>
        <begin position="1558"/>
        <end position="1575"/>
    </location>
</feature>
<feature type="region of interest" description="Disordered" evidence="1">
    <location>
        <begin position="623"/>
        <end position="708"/>
    </location>
</feature>
<evidence type="ECO:0000313" key="2">
    <source>
        <dbReference type="EMBL" id="GAX84245.1"/>
    </source>
</evidence>
<dbReference type="EMBL" id="BEGY01000120">
    <property type="protein sequence ID" value="GAX84245.1"/>
    <property type="molecule type" value="Genomic_DNA"/>
</dbReference>
<gene>
    <name evidence="2" type="ORF">CEUSTIGMA_g11668.t1</name>
</gene>
<keyword evidence="3" id="KW-1185">Reference proteome</keyword>
<feature type="region of interest" description="Disordered" evidence="1">
    <location>
        <begin position="1558"/>
        <end position="1647"/>
    </location>
</feature>
<comment type="caution">
    <text evidence="2">The sequence shown here is derived from an EMBL/GenBank/DDBJ whole genome shotgun (WGS) entry which is preliminary data.</text>
</comment>
<sequence>MLTDVCKQLRISGIMCPGAPDSIQSLTNAMRSFHQGLESCNNNKKVIKQFLKTWIKFFNKISDEDDADEGTGALNRSQTEVESDSSALQTGRPTNISFQRRCIQLGILNPVNSVADQLPAARLDAECLHMLCDALHNFFLSHEEDNNVASALVQAPHLLESVAKILSFSMTRCKPFMYGDICDTVNVLHELLGESQTLRMYEVATGNGLMYNLMDAVPKLTRKPCGKLSDTKFIVVIYSTTSALFNLIAVFMKERCAQTGLLDKSEQLPALSAGLNEDELRYLASPSLFTWLYQVANKRGLTRPRRPGRPPARCQSTDELSISAMANYNSDVSDRGGELVIKCRISALHSMCELLQVPVICHRVLKQNCSGLIYSLSAAAAAAAVPVVVRPKVPTTSCQVAAPAPARSCHHAGHCHDIYAGHDDCSADDEEEEEEETRLLSAYAGVIAAGLSETGCLSEAEVHDIVHQSGVLNTLMKGIEASSDGPASELTKSLLSAVQNILEPTNFTALPVLNAVVRKITELNLITRLETYRTKSFSGCITSSCIPAANCCQDESSTTSMLVRELASATDDALSNMRRLVDMSSSNTSSVAYIMPQLPSSCLHYTQLLHNGVASDSRLPAAAHIVPPSSPQSSRHNAPQCGTTTATTASRRPPGKPLTPSSSSPALRNSTLRGSATDRTTHVPVAAATTTTSKPPHLAAKPAAEVPHPNKRKRMLSVLQQQHPPLAHQLHFDSKWKIAKLLEEGSFHKTSGPAVIRTTTQQQDVKASSSVLWQSQQDCTEKAVAMKIHATVASPPAAAAGIPHQNQQANYTAERALHPAPPPQLQAASIHPACHVAKPLLVSTSSQLQTSILPSSPAGHVKLLASSSPLQASILTACHAHPASTSEVQAPILLPANGHAHPASTSEVQAPILLPATGHAHPASTSEVQPGSSSVHEVVLVWWEVWGTHHRGKKAKKALGTDFFEPKGRHRLSLQEHVKNGNGIKKQTRVRSNASVESIVDSLKGAFLSQSIVSIEYLETWAQVFVRLSRIGCDGRKGSIPELCLKRGVLLAIQPALVSALEEHECHRSLCNIARGISNFAEACPNIFQPALQNLQPCNCIALCRTLRLGIQACKRLSELKDVCDAVCAISPSLSDDVCLQQSTLTCEQPSSAPAEELSCRKPVINHNSSVPHHLLIPKAMVDAKLLCSLIRTLTSNQCCDELRQVVPHTHDGLCCVVKALETLHRLSMQYRRVFKCGAPWSDITSAAESAATQQLLVLPDSDLEVLSSPELFRFLHMIATSDPADRSRSTQLIIDLQQDCQISALLCISDLLILPPVCQAVLRLSHPRLLLKLSQYVAQKSRTSTTTQLSHPQDCNGLSNKGQHLNNPASTHTAGTWDLTSSGITTQQQQQQQPSAGSSRDVLITCEVAAALTHGLSEIGCVSAEEVFGIVNSGILQVFLQALELKPLQEDLACNALLAIHNILEPTNFSLRIASTASLTPAVDDDVILTDGSYHEKELIATCEKVDALHTCQRMSYFILQLTRYSDSAESQNQLLSTTAASALVNVQSLLAVANRLRSSSRSKPSATAQQHHTPASAQQQVHSASSEDKLMTPIIGSAAPTSHQHSMPATPAVRVTTQPDTPHQEAIEPSLKRTPPNGGGSKCTGLSSSGVKRVYNTSCTADLEPLSLTSSGLQAVNEIQKVPQLSMSKRRQLPSEDSLKAEDRAADLTAMMDSSSEPAATTAAAVFEVSTAIRSPELRNKALFSSISCRDDDLAAIGRPVPLMQEQQQQQGLPGIMGLQTSAKETTIMKAGKQLRETKETFIAVVEAASAMQHQALQKTAVETGHQRQVVVQADYSASQQLLQLPHGNSEHSVQQTGGYQTLHPGRQRPTAAGVGSAAAVDNAADAEDTVAAPVMLIISEDELLELEVLLHEAATLCKPLILQSAPIALSNLATSNSCNSSNAAAPATSVHKAVLDWWKVWSLRYKEAEQELGTDIFEVESRHRRMLQRHVSSRNGKGCLLLLKIIKVL</sequence>
<feature type="compositionally biased region" description="Low complexity" evidence="1">
    <location>
        <begin position="1577"/>
        <end position="1586"/>
    </location>
</feature>
<feature type="compositionally biased region" description="Low complexity" evidence="1">
    <location>
        <begin position="682"/>
        <end position="692"/>
    </location>
</feature>
<feature type="compositionally biased region" description="Polar residues" evidence="1">
    <location>
        <begin position="631"/>
        <end position="642"/>
    </location>
</feature>
<organism evidence="2 3">
    <name type="scientific">Chlamydomonas eustigma</name>
    <dbReference type="NCBI Taxonomy" id="1157962"/>
    <lineage>
        <taxon>Eukaryota</taxon>
        <taxon>Viridiplantae</taxon>
        <taxon>Chlorophyta</taxon>
        <taxon>core chlorophytes</taxon>
        <taxon>Chlorophyceae</taxon>
        <taxon>CS clade</taxon>
        <taxon>Chlamydomonadales</taxon>
        <taxon>Chlamydomonadaceae</taxon>
        <taxon>Chlamydomonas</taxon>
    </lineage>
</organism>
<feature type="compositionally biased region" description="Polar residues" evidence="1">
    <location>
        <begin position="659"/>
        <end position="678"/>
    </location>
</feature>
<name>A0A250XMC3_9CHLO</name>
<feature type="region of interest" description="Disordered" evidence="1">
    <location>
        <begin position="1344"/>
        <end position="1379"/>
    </location>
</feature>
<evidence type="ECO:0000256" key="1">
    <source>
        <dbReference type="SAM" id="MobiDB-lite"/>
    </source>
</evidence>
<feature type="region of interest" description="Disordered" evidence="1">
    <location>
        <begin position="68"/>
        <end position="91"/>
    </location>
</feature>
<evidence type="ECO:0000313" key="3">
    <source>
        <dbReference type="Proteomes" id="UP000232323"/>
    </source>
</evidence>
<accession>A0A250XMC3</accession>
<dbReference type="Proteomes" id="UP000232323">
    <property type="component" value="Unassembled WGS sequence"/>
</dbReference>
<feature type="compositionally biased region" description="Polar residues" evidence="1">
    <location>
        <begin position="74"/>
        <end position="91"/>
    </location>
</feature>
<protein>
    <submittedName>
        <fullName evidence="2">Uncharacterized protein</fullName>
    </submittedName>
</protein>
<reference evidence="2 3" key="1">
    <citation type="submission" date="2017-08" db="EMBL/GenBank/DDBJ databases">
        <title>Acidophilic green algal genome provides insights into adaptation to an acidic environment.</title>
        <authorList>
            <person name="Hirooka S."/>
            <person name="Hirose Y."/>
            <person name="Kanesaki Y."/>
            <person name="Higuchi S."/>
            <person name="Fujiwara T."/>
            <person name="Onuma R."/>
            <person name="Era A."/>
            <person name="Ohbayashi R."/>
            <person name="Uzuka A."/>
            <person name="Nozaki H."/>
            <person name="Yoshikawa H."/>
            <person name="Miyagishima S.Y."/>
        </authorList>
    </citation>
    <scope>NUCLEOTIDE SEQUENCE [LARGE SCALE GENOMIC DNA]</scope>
    <source>
        <strain evidence="2 3">NIES-2499</strain>
    </source>
</reference>